<gene>
    <name evidence="2" type="ORF">DXX93_19260</name>
</gene>
<organism evidence="2 3">
    <name type="scientific">Thalassotalea euphylliae</name>
    <dbReference type="NCBI Taxonomy" id="1655234"/>
    <lineage>
        <taxon>Bacteria</taxon>
        <taxon>Pseudomonadati</taxon>
        <taxon>Pseudomonadota</taxon>
        <taxon>Gammaproteobacteria</taxon>
        <taxon>Alteromonadales</taxon>
        <taxon>Colwelliaceae</taxon>
        <taxon>Thalassotalea</taxon>
    </lineage>
</organism>
<evidence type="ECO:0000313" key="3">
    <source>
        <dbReference type="Proteomes" id="UP000256478"/>
    </source>
</evidence>
<accession>A0A3E0TVL8</accession>
<dbReference type="Pfam" id="PF11174">
    <property type="entry name" value="DUF2970"/>
    <property type="match status" value="1"/>
</dbReference>
<keyword evidence="1" id="KW-0812">Transmembrane</keyword>
<feature type="transmembrane region" description="Helical" evidence="1">
    <location>
        <begin position="42"/>
        <end position="65"/>
    </location>
</feature>
<comment type="caution">
    <text evidence="2">The sequence shown here is derived from an EMBL/GenBank/DDBJ whole genome shotgun (WGS) entry which is preliminary data.</text>
</comment>
<proteinExistence type="predicted"/>
<reference evidence="2 3" key="1">
    <citation type="submission" date="2018-08" db="EMBL/GenBank/DDBJ databases">
        <title>Thalassotalea euphylliae genome.</title>
        <authorList>
            <person name="Summers S."/>
            <person name="Rice S.A."/>
            <person name="Freckelton M.L."/>
            <person name="Nedved B.T."/>
            <person name="Hadfield M.G."/>
        </authorList>
    </citation>
    <scope>NUCLEOTIDE SEQUENCE [LARGE SCALE GENOMIC DNA]</scope>
    <source>
        <strain evidence="2 3">H1</strain>
    </source>
</reference>
<dbReference type="RefSeq" id="WP_116009528.1">
    <property type="nucleotide sequence ID" value="NZ_QUOU01000001.1"/>
</dbReference>
<dbReference type="Proteomes" id="UP000256478">
    <property type="component" value="Unassembled WGS sequence"/>
</dbReference>
<keyword evidence="1" id="KW-0472">Membrane</keyword>
<evidence type="ECO:0000313" key="2">
    <source>
        <dbReference type="EMBL" id="REL28494.1"/>
    </source>
</evidence>
<sequence length="67" mass="7442">MENREDKLTWWQTLKSVGAAFFGVQSSTNHQQDFSKGKPIQFILVGLFAVVLFVMGLVLAVALIMPS</sequence>
<name>A0A3E0TVL8_9GAMM</name>
<dbReference type="InterPro" id="IPR021344">
    <property type="entry name" value="DUF2970"/>
</dbReference>
<dbReference type="OrthoDB" id="5625885at2"/>
<dbReference type="EMBL" id="QUOU01000001">
    <property type="protein sequence ID" value="REL28494.1"/>
    <property type="molecule type" value="Genomic_DNA"/>
</dbReference>
<keyword evidence="1" id="KW-1133">Transmembrane helix</keyword>
<dbReference type="AlphaFoldDB" id="A0A3E0TVL8"/>
<protein>
    <submittedName>
        <fullName evidence="2">DUF2970 domain-containing protein</fullName>
    </submittedName>
</protein>
<evidence type="ECO:0000256" key="1">
    <source>
        <dbReference type="SAM" id="Phobius"/>
    </source>
</evidence>